<dbReference type="PROSITE" id="PS51674">
    <property type="entry name" value="4FE4S_WBL"/>
    <property type="match status" value="1"/>
</dbReference>
<feature type="domain" description="4Fe-4S Wbl-type" evidence="2">
    <location>
        <begin position="62"/>
        <end position="126"/>
    </location>
</feature>
<feature type="region of interest" description="Disordered" evidence="1">
    <location>
        <begin position="110"/>
        <end position="131"/>
    </location>
</feature>
<keyword evidence="4" id="KW-1185">Reference proteome</keyword>
<accession>A0ABP4XI29</accession>
<protein>
    <recommendedName>
        <fullName evidence="2">4Fe-4S Wbl-type domain-containing protein</fullName>
    </recommendedName>
</protein>
<sequence>MVTASRNFPTRRDIGKVAGNRHLPSPDALTCGNTKASDPPAAAHGRLVDAINGLLDADRRTPCLDPDRRDDWTAEHPDDRARAARACRPCTLIELCADAGDEIAQQHGRRGTWGVWGGQDRSPQPAKAATP</sequence>
<organism evidence="3 4">
    <name type="scientific">Nostocoides veronense</name>
    <dbReference type="NCBI Taxonomy" id="330836"/>
    <lineage>
        <taxon>Bacteria</taxon>
        <taxon>Bacillati</taxon>
        <taxon>Actinomycetota</taxon>
        <taxon>Actinomycetes</taxon>
        <taxon>Micrococcales</taxon>
        <taxon>Intrasporangiaceae</taxon>
        <taxon>Nostocoides</taxon>
    </lineage>
</organism>
<dbReference type="Proteomes" id="UP001499938">
    <property type="component" value="Unassembled WGS sequence"/>
</dbReference>
<evidence type="ECO:0000313" key="4">
    <source>
        <dbReference type="Proteomes" id="UP001499938"/>
    </source>
</evidence>
<comment type="caution">
    <text evidence="3">The sequence shown here is derived from an EMBL/GenBank/DDBJ whole genome shotgun (WGS) entry which is preliminary data.</text>
</comment>
<dbReference type="EMBL" id="BAAAPO010000010">
    <property type="protein sequence ID" value="GAA1783577.1"/>
    <property type="molecule type" value="Genomic_DNA"/>
</dbReference>
<name>A0ABP4XI29_9MICO</name>
<evidence type="ECO:0000313" key="3">
    <source>
        <dbReference type="EMBL" id="GAA1783577.1"/>
    </source>
</evidence>
<reference evidence="4" key="1">
    <citation type="journal article" date="2019" name="Int. J. Syst. Evol. Microbiol.">
        <title>The Global Catalogue of Microorganisms (GCM) 10K type strain sequencing project: providing services to taxonomists for standard genome sequencing and annotation.</title>
        <authorList>
            <consortium name="The Broad Institute Genomics Platform"/>
            <consortium name="The Broad Institute Genome Sequencing Center for Infectious Disease"/>
            <person name="Wu L."/>
            <person name="Ma J."/>
        </authorList>
    </citation>
    <scope>NUCLEOTIDE SEQUENCE [LARGE SCALE GENOMIC DNA]</scope>
    <source>
        <strain evidence="4">JCM 15592</strain>
    </source>
</reference>
<evidence type="ECO:0000256" key="1">
    <source>
        <dbReference type="SAM" id="MobiDB-lite"/>
    </source>
</evidence>
<evidence type="ECO:0000259" key="2">
    <source>
        <dbReference type="PROSITE" id="PS51674"/>
    </source>
</evidence>
<gene>
    <name evidence="3" type="ORF">GCM10009811_06180</name>
</gene>
<proteinExistence type="predicted"/>
<dbReference type="InterPro" id="IPR034768">
    <property type="entry name" value="4FE4S_WBL"/>
</dbReference>
<feature type="region of interest" description="Disordered" evidence="1">
    <location>
        <begin position="1"/>
        <end position="41"/>
    </location>
</feature>